<keyword evidence="2 6" id="KW-0479">Metal-binding</keyword>
<feature type="domain" description="4Fe-4S ferredoxin-type" evidence="7">
    <location>
        <begin position="109"/>
        <end position="138"/>
    </location>
</feature>
<dbReference type="GO" id="GO:0050136">
    <property type="term" value="F:NADH dehydrogenase (quinone) (non-electrogenic) activity"/>
    <property type="evidence" value="ECO:0007669"/>
    <property type="project" value="UniProtKB-UniRule"/>
</dbReference>
<comment type="subunit">
    <text evidence="6">NDH-1 is composed of 14 different subunits. Subunits NuoA, H, J, K, L, M, N constitute the membrane sector of the complex.</text>
</comment>
<dbReference type="KEGG" id="dog:HP555_12110"/>
<evidence type="ECO:0000256" key="6">
    <source>
        <dbReference type="HAMAP-Rule" id="MF_01351"/>
    </source>
</evidence>
<feature type="binding site" evidence="6">
    <location>
        <position position="118"/>
    </location>
    <ligand>
        <name>[4Fe-4S] cluster</name>
        <dbReference type="ChEBI" id="CHEBI:49883"/>
        <label>2</label>
    </ligand>
</feature>
<feature type="binding site" evidence="6">
    <location>
        <position position="87"/>
    </location>
    <ligand>
        <name>[4Fe-4S] cluster</name>
        <dbReference type="ChEBI" id="CHEBI:49883"/>
        <label>2</label>
    </ligand>
</feature>
<keyword evidence="1 6" id="KW-0004">4Fe-4S</keyword>
<dbReference type="EC" id="7.1.1.-" evidence="6"/>
<evidence type="ECO:0000256" key="4">
    <source>
        <dbReference type="ARBA" id="ARBA00023004"/>
    </source>
</evidence>
<evidence type="ECO:0000313" key="8">
    <source>
        <dbReference type="EMBL" id="QQG66558.1"/>
    </source>
</evidence>
<evidence type="ECO:0000256" key="3">
    <source>
        <dbReference type="ARBA" id="ARBA00022737"/>
    </source>
</evidence>
<dbReference type="HAMAP" id="MF_01351">
    <property type="entry name" value="NDH1_NuoI"/>
    <property type="match status" value="1"/>
</dbReference>
<keyword evidence="6" id="KW-0520">NAD</keyword>
<evidence type="ECO:0000256" key="2">
    <source>
        <dbReference type="ARBA" id="ARBA00022723"/>
    </source>
</evidence>
<reference evidence="8 9" key="1">
    <citation type="submission" date="2020-05" db="EMBL/GenBank/DDBJ databases">
        <title>Complete genome of Desulfobulbus oligotrophicus.</title>
        <authorList>
            <person name="Podar M."/>
        </authorList>
    </citation>
    <scope>NUCLEOTIDE SEQUENCE [LARGE SCALE GENOMIC DNA]</scope>
    <source>
        <strain evidence="8 9">Prop6</strain>
    </source>
</reference>
<evidence type="ECO:0000313" key="9">
    <source>
        <dbReference type="Proteomes" id="UP000596092"/>
    </source>
</evidence>
<feature type="binding site" evidence="6">
    <location>
        <position position="80"/>
    </location>
    <ligand>
        <name>[4Fe-4S] cluster</name>
        <dbReference type="ChEBI" id="CHEBI:49883"/>
        <label>1</label>
    </ligand>
</feature>
<feature type="binding site" evidence="6">
    <location>
        <position position="121"/>
    </location>
    <ligand>
        <name>[4Fe-4S] cluster</name>
        <dbReference type="ChEBI" id="CHEBI:49883"/>
        <label>2</label>
    </ligand>
</feature>
<feature type="binding site" evidence="6">
    <location>
        <position position="128"/>
    </location>
    <ligand>
        <name>[4Fe-4S] cluster</name>
        <dbReference type="ChEBI" id="CHEBI:49883"/>
        <label>1</label>
    </ligand>
</feature>
<evidence type="ECO:0000256" key="5">
    <source>
        <dbReference type="ARBA" id="ARBA00023014"/>
    </source>
</evidence>
<dbReference type="EMBL" id="CP054140">
    <property type="protein sequence ID" value="QQG66558.1"/>
    <property type="molecule type" value="Genomic_DNA"/>
</dbReference>
<comment type="cofactor">
    <cofactor evidence="6">
        <name>[4Fe-4S] cluster</name>
        <dbReference type="ChEBI" id="CHEBI:49883"/>
    </cofactor>
    <text evidence="6">Binds 2 [4Fe-4S] clusters per subunit.</text>
</comment>
<keyword evidence="6" id="KW-0472">Membrane</keyword>
<comment type="subcellular location">
    <subcellularLocation>
        <location evidence="6">Cell membrane</location>
        <topology evidence="6">Peripheral membrane protein</topology>
    </subcellularLocation>
</comment>
<comment type="catalytic activity">
    <reaction evidence="6">
        <text>a quinone + NADH + 5 H(+)(in) = a quinol + NAD(+) + 4 H(+)(out)</text>
        <dbReference type="Rhea" id="RHEA:57888"/>
        <dbReference type="ChEBI" id="CHEBI:15378"/>
        <dbReference type="ChEBI" id="CHEBI:24646"/>
        <dbReference type="ChEBI" id="CHEBI:57540"/>
        <dbReference type="ChEBI" id="CHEBI:57945"/>
        <dbReference type="ChEBI" id="CHEBI:132124"/>
    </reaction>
</comment>
<dbReference type="PANTHER" id="PTHR10849">
    <property type="entry name" value="NADH DEHYDROGENASE UBIQUINONE IRON-SULFUR PROTEIN 8, MITOCHONDRIAL"/>
    <property type="match status" value="1"/>
</dbReference>
<dbReference type="SUPFAM" id="SSF54862">
    <property type="entry name" value="4Fe-4S ferredoxins"/>
    <property type="match status" value="1"/>
</dbReference>
<dbReference type="PROSITE" id="PS51379">
    <property type="entry name" value="4FE4S_FER_2"/>
    <property type="match status" value="2"/>
</dbReference>
<dbReference type="InterPro" id="IPR010226">
    <property type="entry name" value="NADH_quinone_OxRdtase_chainI"/>
</dbReference>
<dbReference type="GO" id="GO:0048038">
    <property type="term" value="F:quinone binding"/>
    <property type="evidence" value="ECO:0007669"/>
    <property type="project" value="UniProtKB-KW"/>
</dbReference>
<feature type="binding site" evidence="6">
    <location>
        <position position="77"/>
    </location>
    <ligand>
        <name>[4Fe-4S] cluster</name>
        <dbReference type="ChEBI" id="CHEBI:49883"/>
        <label>1</label>
    </ligand>
</feature>
<dbReference type="GO" id="GO:0005506">
    <property type="term" value="F:iron ion binding"/>
    <property type="evidence" value="ECO:0007669"/>
    <property type="project" value="UniProtKB-UniRule"/>
</dbReference>
<feature type="binding site" evidence="6">
    <location>
        <position position="83"/>
    </location>
    <ligand>
        <name>[4Fe-4S] cluster</name>
        <dbReference type="ChEBI" id="CHEBI:49883"/>
        <label>1</label>
    </ligand>
</feature>
<dbReference type="RefSeq" id="WP_199262838.1">
    <property type="nucleotide sequence ID" value="NZ_CP054140.1"/>
</dbReference>
<comment type="similarity">
    <text evidence="6">Belongs to the complex I 23 kDa subunit family.</text>
</comment>
<organism evidence="8 9">
    <name type="scientific">Desulfobulbus oligotrophicus</name>
    <dbReference type="NCBI Taxonomy" id="1909699"/>
    <lineage>
        <taxon>Bacteria</taxon>
        <taxon>Pseudomonadati</taxon>
        <taxon>Thermodesulfobacteriota</taxon>
        <taxon>Desulfobulbia</taxon>
        <taxon>Desulfobulbales</taxon>
        <taxon>Desulfobulbaceae</taxon>
        <taxon>Desulfobulbus</taxon>
    </lineage>
</organism>
<dbReference type="Proteomes" id="UP000596092">
    <property type="component" value="Chromosome"/>
</dbReference>
<keyword evidence="9" id="KW-1185">Reference proteome</keyword>
<protein>
    <recommendedName>
        <fullName evidence="6">NADH-quinone oxidoreductase subunit I</fullName>
        <ecNumber evidence="6">7.1.1.-</ecNumber>
    </recommendedName>
    <alternativeName>
        <fullName evidence="6">NADH dehydrogenase I subunit I</fullName>
    </alternativeName>
    <alternativeName>
        <fullName evidence="6">NDH-1 subunit I</fullName>
    </alternativeName>
</protein>
<evidence type="ECO:0000256" key="1">
    <source>
        <dbReference type="ARBA" id="ARBA00022485"/>
    </source>
</evidence>
<dbReference type="GO" id="GO:0005886">
    <property type="term" value="C:plasma membrane"/>
    <property type="evidence" value="ECO:0007669"/>
    <property type="project" value="UniProtKB-SubCell"/>
</dbReference>
<feature type="binding site" evidence="6">
    <location>
        <position position="124"/>
    </location>
    <ligand>
        <name>[4Fe-4S] cluster</name>
        <dbReference type="ChEBI" id="CHEBI:49883"/>
        <label>2</label>
    </ligand>
</feature>
<dbReference type="GO" id="GO:0051539">
    <property type="term" value="F:4 iron, 4 sulfur cluster binding"/>
    <property type="evidence" value="ECO:0007669"/>
    <property type="project" value="UniProtKB-KW"/>
</dbReference>
<sequence>MSGKAKILERKGKDFYERLYLVEIFKGMAVTFRHFITNFLDNSKLYVRHYPEIKPEITPRWRGRHRLTTHEDGTMKCVACFLCQTNCPANCIMIEAGERFDGRSEKMPVRFEIDLLECIYCGFCVEACPKDAIRMDTGIFSVTGQERESFVMRLDALLATPGAFTEEEYKKGGA</sequence>
<keyword evidence="6" id="KW-0830">Ubiquinone</keyword>
<dbReference type="AlphaFoldDB" id="A0A7T6ARH3"/>
<dbReference type="InterPro" id="IPR017896">
    <property type="entry name" value="4Fe4S_Fe-S-bd"/>
</dbReference>
<keyword evidence="4 6" id="KW-0408">Iron</keyword>
<name>A0A7T6ARH3_9BACT</name>
<dbReference type="Pfam" id="PF12838">
    <property type="entry name" value="Fer4_7"/>
    <property type="match status" value="1"/>
</dbReference>
<gene>
    <name evidence="6" type="primary">nuoI</name>
    <name evidence="8" type="ORF">HP555_12110</name>
</gene>
<accession>A0A7T6ARH3</accession>
<keyword evidence="6" id="KW-1278">Translocase</keyword>
<keyword evidence="3" id="KW-0677">Repeat</keyword>
<proteinExistence type="inferred from homology"/>
<feature type="domain" description="4Fe-4S ferredoxin-type" evidence="7">
    <location>
        <begin position="65"/>
        <end position="97"/>
    </location>
</feature>
<evidence type="ECO:0000259" key="7">
    <source>
        <dbReference type="PROSITE" id="PS51379"/>
    </source>
</evidence>
<keyword evidence="6" id="KW-1003">Cell membrane</keyword>
<dbReference type="PROSITE" id="PS00198">
    <property type="entry name" value="4FE4S_FER_1"/>
    <property type="match status" value="1"/>
</dbReference>
<keyword evidence="6" id="KW-0874">Quinone</keyword>
<comment type="function">
    <text evidence="6">NDH-1 shuttles electrons from NADH, via FMN and iron-sulfur (Fe-S) centers, to quinones in the respiratory chain. The immediate electron acceptor for the enzyme in this species is believed to be ubiquinone. Couples the redox reaction to proton translocation (for every two electrons transferred, four hydrogen ions are translocated across the cytoplasmic membrane), and thus conserves the redox energy in a proton gradient.</text>
</comment>
<dbReference type="InterPro" id="IPR017900">
    <property type="entry name" value="4Fe4S_Fe_S_CS"/>
</dbReference>
<dbReference type="Gene3D" id="3.30.70.3270">
    <property type="match status" value="1"/>
</dbReference>
<keyword evidence="5 6" id="KW-0411">Iron-sulfur</keyword>